<sequence length="260" mass="28628">MSYSTNSSITDIDFDDVSSFSSIDSYKPEPFTGDLHSNGNMDTTLIKNDTIIRHDTRTTVGSAITNNTTTTATTNATTNATTAATATTPLNQEKSQKLNSKNSLNTLGKQSSYFIERAVTNNALGDNVETVESLAAKGLDGSQKIVPDINNPLTMTKTAEFPEEYTIETDTGLVKMKTIETLRRQTSRISTQRSLKSRTESMKSNKSSKSFASSLVDNPDDGHLTAAKLNRAVERNRKELEKMKKRKEQKGIKGFFSKIF</sequence>
<evidence type="ECO:0000256" key="1">
    <source>
        <dbReference type="SAM" id="MobiDB-lite"/>
    </source>
</evidence>
<organism evidence="2 3">
    <name type="scientific">Arxiozyma heterogenica</name>
    <dbReference type="NCBI Taxonomy" id="278026"/>
    <lineage>
        <taxon>Eukaryota</taxon>
        <taxon>Fungi</taxon>
        <taxon>Dikarya</taxon>
        <taxon>Ascomycota</taxon>
        <taxon>Saccharomycotina</taxon>
        <taxon>Saccharomycetes</taxon>
        <taxon>Saccharomycetales</taxon>
        <taxon>Saccharomycetaceae</taxon>
        <taxon>Arxiozyma</taxon>
    </lineage>
</organism>
<dbReference type="AlphaFoldDB" id="A0AAN7WIL9"/>
<proteinExistence type="predicted"/>
<evidence type="ECO:0000313" key="2">
    <source>
        <dbReference type="EMBL" id="KAK5781373.1"/>
    </source>
</evidence>
<reference evidence="3" key="1">
    <citation type="submission" date="2023-07" db="EMBL/GenBank/DDBJ databases">
        <title>A draft genome of Kazachstania heterogenica Y-27499.</title>
        <authorList>
            <person name="Donic C."/>
            <person name="Kralova J.S."/>
            <person name="Fidel L."/>
            <person name="Ben-Dor S."/>
            <person name="Jung S."/>
        </authorList>
    </citation>
    <scope>NUCLEOTIDE SEQUENCE [LARGE SCALE GENOMIC DNA]</scope>
    <source>
        <strain evidence="3">Y27499</strain>
    </source>
</reference>
<dbReference type="Proteomes" id="UP001306508">
    <property type="component" value="Unassembled WGS sequence"/>
</dbReference>
<comment type="caution">
    <text evidence="2">The sequence shown here is derived from an EMBL/GenBank/DDBJ whole genome shotgun (WGS) entry which is preliminary data.</text>
</comment>
<feature type="region of interest" description="Disordered" evidence="1">
    <location>
        <begin position="186"/>
        <end position="223"/>
    </location>
</feature>
<dbReference type="EMBL" id="JAWIZZ010000036">
    <property type="protein sequence ID" value="KAK5781373.1"/>
    <property type="molecule type" value="Genomic_DNA"/>
</dbReference>
<name>A0AAN7WIL9_9SACH</name>
<feature type="compositionally biased region" description="Low complexity" evidence="1">
    <location>
        <begin position="204"/>
        <end position="214"/>
    </location>
</feature>
<evidence type="ECO:0000313" key="3">
    <source>
        <dbReference type="Proteomes" id="UP001306508"/>
    </source>
</evidence>
<gene>
    <name evidence="2" type="ORF">RI543_001214</name>
</gene>
<protein>
    <submittedName>
        <fullName evidence="2">Uncharacterized protein</fullName>
    </submittedName>
</protein>
<accession>A0AAN7WIL9</accession>
<keyword evidence="3" id="KW-1185">Reference proteome</keyword>